<comment type="caution">
    <text evidence="3">The sequence shown here is derived from an EMBL/GenBank/DDBJ whole genome shotgun (WGS) entry which is preliminary data.</text>
</comment>
<evidence type="ECO:0000313" key="3">
    <source>
        <dbReference type="EMBL" id="EKB51096.1"/>
    </source>
</evidence>
<gene>
    <name evidence="3" type="ORF">B879_00387</name>
</gene>
<proteinExistence type="predicted"/>
<protein>
    <recommendedName>
        <fullName evidence="2">Putative auto-transporter adhesin head GIN domain-containing protein</fullName>
    </recommendedName>
</protein>
<dbReference type="Gene3D" id="2.160.20.120">
    <property type="match status" value="1"/>
</dbReference>
<dbReference type="AlphaFoldDB" id="K1L8W4"/>
<reference evidence="3 4" key="1">
    <citation type="journal article" date="2012" name="J. Bacteriol.">
        <title>Draft Genome Sequence of Cecembia lonarensis Strain LW9T, Isolated from Lonar Lake, a Haloalkaline Lake in India.</title>
        <authorList>
            <person name="Shivaji S."/>
            <person name="Ara S."/>
            <person name="Singh A."/>
            <person name="Pinnaka A.K."/>
        </authorList>
    </citation>
    <scope>NUCLEOTIDE SEQUENCE [LARGE SCALE GENOMIC DNA]</scope>
    <source>
        <strain evidence="3 4">LW9</strain>
    </source>
</reference>
<dbReference type="InterPro" id="IPR021255">
    <property type="entry name" value="DUF2807"/>
</dbReference>
<keyword evidence="4" id="KW-1185">Reference proteome</keyword>
<evidence type="ECO:0000313" key="4">
    <source>
        <dbReference type="Proteomes" id="UP000004478"/>
    </source>
</evidence>
<keyword evidence="1" id="KW-0732">Signal</keyword>
<evidence type="ECO:0000256" key="1">
    <source>
        <dbReference type="SAM" id="SignalP"/>
    </source>
</evidence>
<dbReference type="Pfam" id="PF10988">
    <property type="entry name" value="DUF2807"/>
    <property type="match status" value="1"/>
</dbReference>
<dbReference type="Proteomes" id="UP000004478">
    <property type="component" value="Unassembled WGS sequence"/>
</dbReference>
<dbReference type="OrthoDB" id="680270at2"/>
<sequence>MNTKTIYFFVLLLFSTSVIMAQTQRETRQLGEFDAVKASNSIKVELAQGEQNKADITVSGIDLGKVETSIVDGTLEIRLARGNYRNHDVEVKVTYRDIQAIEANTSARVIAKDRIIAEEGYLLATTSAYIEAIVEAEVFNIEAATNARIFVKGEVGSLGLRAFTNAEIDGKSLTADEVEVLVNTAATVYFRTIGSIEGSAATAGKIYYGGNPKEINVKTGTGGSISKN</sequence>
<accession>K1L8W4</accession>
<dbReference type="EMBL" id="AMGM01000003">
    <property type="protein sequence ID" value="EKB51096.1"/>
    <property type="molecule type" value="Genomic_DNA"/>
</dbReference>
<name>K1L8W4_CECL9</name>
<feature type="domain" description="Putative auto-transporter adhesin head GIN" evidence="2">
    <location>
        <begin position="32"/>
        <end position="212"/>
    </location>
</feature>
<feature type="signal peptide" evidence="1">
    <location>
        <begin position="1"/>
        <end position="20"/>
    </location>
</feature>
<feature type="chain" id="PRO_5003847318" description="Putative auto-transporter adhesin head GIN domain-containing protein" evidence="1">
    <location>
        <begin position="21"/>
        <end position="228"/>
    </location>
</feature>
<evidence type="ECO:0000259" key="2">
    <source>
        <dbReference type="Pfam" id="PF10988"/>
    </source>
</evidence>
<organism evidence="3 4">
    <name type="scientific">Cecembia lonarensis (strain CCUG 58316 / KCTC 22772 / LW9)</name>
    <dbReference type="NCBI Taxonomy" id="1225176"/>
    <lineage>
        <taxon>Bacteria</taxon>
        <taxon>Pseudomonadati</taxon>
        <taxon>Bacteroidota</taxon>
        <taxon>Cytophagia</taxon>
        <taxon>Cytophagales</taxon>
        <taxon>Cyclobacteriaceae</taxon>
        <taxon>Cecembia</taxon>
    </lineage>
</organism>